<dbReference type="EMBL" id="JABEQI010000017">
    <property type="protein sequence ID" value="MBB2188224.1"/>
    <property type="molecule type" value="Genomic_DNA"/>
</dbReference>
<evidence type="ECO:0000313" key="8">
    <source>
        <dbReference type="Proteomes" id="UP000562982"/>
    </source>
</evidence>
<dbReference type="Gene3D" id="1.10.10.60">
    <property type="entry name" value="Homeodomain-like"/>
    <property type="match status" value="1"/>
</dbReference>
<dbReference type="GO" id="GO:0003700">
    <property type="term" value="F:DNA-binding transcription factor activity"/>
    <property type="evidence" value="ECO:0007669"/>
    <property type="project" value="InterPro"/>
</dbReference>
<dbReference type="PANTHER" id="PTHR11019">
    <property type="entry name" value="HTH-TYPE TRANSCRIPTIONAL REGULATOR NIMR"/>
    <property type="match status" value="1"/>
</dbReference>
<evidence type="ECO:0000313" key="7">
    <source>
        <dbReference type="Proteomes" id="UP000254958"/>
    </source>
</evidence>
<dbReference type="SUPFAM" id="SSF51215">
    <property type="entry name" value="Regulatory protein AraC"/>
    <property type="match status" value="1"/>
</dbReference>
<evidence type="ECO:0000256" key="1">
    <source>
        <dbReference type="ARBA" id="ARBA00023015"/>
    </source>
</evidence>
<dbReference type="InterPro" id="IPR003313">
    <property type="entry name" value="AraC-bd"/>
</dbReference>
<dbReference type="Proteomes" id="UP000254958">
    <property type="component" value="Unassembled WGS sequence"/>
</dbReference>
<protein>
    <submittedName>
        <fullName evidence="6">AraC family transcriptional regulator</fullName>
    </submittedName>
</protein>
<dbReference type="AlphaFoldDB" id="A0A370FYD8"/>
<gene>
    <name evidence="6" type="ORF">C7453_11737</name>
    <name evidence="5" type="ORF">HLH32_17960</name>
</gene>
<evidence type="ECO:0000313" key="5">
    <source>
        <dbReference type="EMBL" id="MBB2188224.1"/>
    </source>
</evidence>
<dbReference type="CDD" id="cd06124">
    <property type="entry name" value="cupin_NimR-like_N"/>
    <property type="match status" value="1"/>
</dbReference>
<dbReference type="Gene3D" id="2.60.120.10">
    <property type="entry name" value="Jelly Rolls"/>
    <property type="match status" value="1"/>
</dbReference>
<dbReference type="SUPFAM" id="SSF46689">
    <property type="entry name" value="Homeodomain-like"/>
    <property type="match status" value="1"/>
</dbReference>
<name>A0A370FYD8_GLULI</name>
<dbReference type="OrthoDB" id="9804543at2"/>
<proteinExistence type="predicted"/>
<reference evidence="5 8" key="2">
    <citation type="submission" date="2020-04" db="EMBL/GenBank/DDBJ databases">
        <title>Description of novel Gluconacetobacter.</title>
        <authorList>
            <person name="Sombolestani A."/>
        </authorList>
    </citation>
    <scope>NUCLEOTIDE SEQUENCE [LARGE SCALE GENOMIC DNA]</scope>
    <source>
        <strain evidence="5 8">LMG 1382</strain>
    </source>
</reference>
<organism evidence="6 7">
    <name type="scientific">Gluconacetobacter liquefaciens</name>
    <name type="common">Acetobacter liquefaciens</name>
    <dbReference type="NCBI Taxonomy" id="89584"/>
    <lineage>
        <taxon>Bacteria</taxon>
        <taxon>Pseudomonadati</taxon>
        <taxon>Pseudomonadota</taxon>
        <taxon>Alphaproteobacteria</taxon>
        <taxon>Acetobacterales</taxon>
        <taxon>Acetobacteraceae</taxon>
        <taxon>Gluconacetobacter</taxon>
    </lineage>
</organism>
<dbReference type="SMART" id="SM00342">
    <property type="entry name" value="HTH_ARAC"/>
    <property type="match status" value="1"/>
</dbReference>
<dbReference type="PANTHER" id="PTHR11019:SF199">
    <property type="entry name" value="HTH-TYPE TRANSCRIPTIONAL REGULATOR NIMR"/>
    <property type="match status" value="1"/>
</dbReference>
<evidence type="ECO:0000259" key="4">
    <source>
        <dbReference type="PROSITE" id="PS01124"/>
    </source>
</evidence>
<dbReference type="Proteomes" id="UP000562982">
    <property type="component" value="Unassembled WGS sequence"/>
</dbReference>
<dbReference type="RefSeq" id="WP_114729530.1">
    <property type="nucleotide sequence ID" value="NZ_BJMI01000029.1"/>
</dbReference>
<dbReference type="InterPro" id="IPR037923">
    <property type="entry name" value="HTH-like"/>
</dbReference>
<reference evidence="6 7" key="1">
    <citation type="submission" date="2018-07" db="EMBL/GenBank/DDBJ databases">
        <title>Genomic Encyclopedia of Type Strains, Phase IV (KMG-IV): sequencing the most valuable type-strain genomes for metagenomic binning, comparative biology and taxonomic classification.</title>
        <authorList>
            <person name="Goeker M."/>
        </authorList>
    </citation>
    <scope>NUCLEOTIDE SEQUENCE [LARGE SCALE GENOMIC DNA]</scope>
    <source>
        <strain evidence="6 7">DSM 5603</strain>
    </source>
</reference>
<dbReference type="GO" id="GO:0043565">
    <property type="term" value="F:sequence-specific DNA binding"/>
    <property type="evidence" value="ECO:0007669"/>
    <property type="project" value="InterPro"/>
</dbReference>
<sequence length="271" mass="30242">MRILDDEETHAILRSHGLDRPTGIGFAFRYAARNVLYDWHAHPYHQLIYAAAGPAQIETEQGRHILPQGRAAWIPAGTRHRSLVSDNHGASLYFSPDSVTDTSSHVRILVANPLMREMILYATRWERGASETDPLADSFLHVLARLCGEWLEQELKLFLPSTTHPSLRRAMDYALADLAGATQSGAIDHAALSERSFRRLFMRETGLTWQTWLGQARIQMAMGLLIQGRRVTDVAADVGYASLSAFAKAFAQTAGEGPARFRKRHLAAQSR</sequence>
<dbReference type="Pfam" id="PF02311">
    <property type="entry name" value="AraC_binding"/>
    <property type="match status" value="1"/>
</dbReference>
<comment type="caution">
    <text evidence="6">The sequence shown here is derived from an EMBL/GenBank/DDBJ whole genome shotgun (WGS) entry which is preliminary data.</text>
</comment>
<dbReference type="Pfam" id="PF12833">
    <property type="entry name" value="HTH_18"/>
    <property type="match status" value="1"/>
</dbReference>
<dbReference type="InterPro" id="IPR014710">
    <property type="entry name" value="RmlC-like_jellyroll"/>
</dbReference>
<keyword evidence="1" id="KW-0805">Transcription regulation</keyword>
<dbReference type="InterPro" id="IPR009057">
    <property type="entry name" value="Homeodomain-like_sf"/>
</dbReference>
<dbReference type="EMBL" id="QQAW01000017">
    <property type="protein sequence ID" value="RDI34132.1"/>
    <property type="molecule type" value="Genomic_DNA"/>
</dbReference>
<dbReference type="InterPro" id="IPR018060">
    <property type="entry name" value="HTH_AraC"/>
</dbReference>
<keyword evidence="3" id="KW-0804">Transcription</keyword>
<accession>A0A370FYD8</accession>
<evidence type="ECO:0000256" key="2">
    <source>
        <dbReference type="ARBA" id="ARBA00023125"/>
    </source>
</evidence>
<evidence type="ECO:0000256" key="3">
    <source>
        <dbReference type="ARBA" id="ARBA00023163"/>
    </source>
</evidence>
<evidence type="ECO:0000313" key="6">
    <source>
        <dbReference type="EMBL" id="RDI34132.1"/>
    </source>
</evidence>
<feature type="domain" description="HTH araC/xylS-type" evidence="4">
    <location>
        <begin position="168"/>
        <end position="264"/>
    </location>
</feature>
<dbReference type="PROSITE" id="PS01124">
    <property type="entry name" value="HTH_ARAC_FAMILY_2"/>
    <property type="match status" value="1"/>
</dbReference>
<keyword evidence="2" id="KW-0238">DNA-binding</keyword>
<keyword evidence="7" id="KW-1185">Reference proteome</keyword>